<organism evidence="8">
    <name type="scientific">Phallusia mammillata</name>
    <dbReference type="NCBI Taxonomy" id="59560"/>
    <lineage>
        <taxon>Eukaryota</taxon>
        <taxon>Metazoa</taxon>
        <taxon>Chordata</taxon>
        <taxon>Tunicata</taxon>
        <taxon>Ascidiacea</taxon>
        <taxon>Phlebobranchia</taxon>
        <taxon>Ascidiidae</taxon>
        <taxon>Phallusia</taxon>
    </lineage>
</organism>
<dbReference type="GO" id="GO:0016020">
    <property type="term" value="C:membrane"/>
    <property type="evidence" value="ECO:0007669"/>
    <property type="project" value="UniProtKB-SubCell"/>
</dbReference>
<dbReference type="EMBL" id="LR791135">
    <property type="protein sequence ID" value="CAB3266997.1"/>
    <property type="molecule type" value="mRNA"/>
</dbReference>
<proteinExistence type="evidence at transcript level"/>
<dbReference type="PROSITE" id="PS51751">
    <property type="entry name" value="EXPERA"/>
    <property type="match status" value="2"/>
</dbReference>
<evidence type="ECO:0000313" key="8">
    <source>
        <dbReference type="EMBL" id="CAB3266997.1"/>
    </source>
</evidence>
<feature type="domain" description="EXPERA" evidence="7">
    <location>
        <begin position="72"/>
        <end position="197"/>
    </location>
</feature>
<reference evidence="8" key="1">
    <citation type="submission" date="2020-04" db="EMBL/GenBank/DDBJ databases">
        <authorList>
            <person name="Neveu A P."/>
        </authorList>
    </citation>
    <scope>NUCLEOTIDE SEQUENCE</scope>
    <source>
        <tissue evidence="8">Whole embryo</tissue>
    </source>
</reference>
<dbReference type="PANTHER" id="PTHR14568:SF8">
    <property type="entry name" value="EXPERA DOMAIN-CONTAINING PROTEIN"/>
    <property type="match status" value="1"/>
</dbReference>
<dbReference type="InterPro" id="IPR059044">
    <property type="entry name" value="TM_Tm6sf1/2"/>
</dbReference>
<evidence type="ECO:0000256" key="2">
    <source>
        <dbReference type="ARBA" id="ARBA00022692"/>
    </source>
</evidence>
<feature type="transmembrane region" description="Helical" evidence="6">
    <location>
        <begin position="35"/>
        <end position="53"/>
    </location>
</feature>
<protein>
    <submittedName>
        <fullName evidence="8">Transmembrane 6 superfamily member 1-like</fullName>
    </submittedName>
</protein>
<feature type="transmembrane region" description="Helical" evidence="6">
    <location>
        <begin position="114"/>
        <end position="140"/>
    </location>
</feature>
<feature type="domain" description="EXPERA" evidence="7">
    <location>
        <begin position="221"/>
        <end position="355"/>
    </location>
</feature>
<feature type="transmembrane region" description="Helical" evidence="6">
    <location>
        <begin position="219"/>
        <end position="238"/>
    </location>
</feature>
<sequence>MPNFSGVITASLLSLTAWPVLKLVTRYPDLTKPAVLAPAGFITLLTVAYLLKWCLPTSKESKTNENENIIGRGILYYTCCLFSFSSVVDLIFYLEVMGFVKGYIGFYLETGERYFNTSYGTLALLWDFIVHFPLYIAIIYCIDNKKDCRNLVIYWGCTMMTSVFTLLIAAMSGSYGTEMHSGSWLNIPYVTSSIYFLLKFLTQPRYFPKYKTYCKDKPNLIDVFLALGLAVGLIFNFVRGLSSLNSPFPLAQLYALEYEPYILHPTNFGKVWILFMLFVGSFLKIVLIFGLFQSNASWMLDWSIIFTAITVYGTYVHLIAQFCPGVEKMYQVPDDQTTFVIVVNLFLPVVALAVMVRTFLLVTEHKKIK</sequence>
<evidence type="ECO:0000256" key="5">
    <source>
        <dbReference type="PROSITE-ProRule" id="PRU01087"/>
    </source>
</evidence>
<feature type="transmembrane region" description="Helical" evidence="6">
    <location>
        <begin position="271"/>
        <end position="292"/>
    </location>
</feature>
<keyword evidence="3 5" id="KW-1133">Transmembrane helix</keyword>
<feature type="transmembrane region" description="Helical" evidence="6">
    <location>
        <begin position="299"/>
        <end position="319"/>
    </location>
</feature>
<feature type="transmembrane region" description="Helical" evidence="6">
    <location>
        <begin position="181"/>
        <end position="198"/>
    </location>
</feature>
<evidence type="ECO:0000256" key="1">
    <source>
        <dbReference type="ARBA" id="ARBA00004141"/>
    </source>
</evidence>
<feature type="transmembrane region" description="Helical" evidence="6">
    <location>
        <begin position="339"/>
        <end position="362"/>
    </location>
</feature>
<dbReference type="InterPro" id="IPR033118">
    <property type="entry name" value="EXPERA"/>
</dbReference>
<evidence type="ECO:0000256" key="6">
    <source>
        <dbReference type="SAM" id="Phobius"/>
    </source>
</evidence>
<accession>A0A6F9DU68</accession>
<evidence type="ECO:0000259" key="7">
    <source>
        <dbReference type="PROSITE" id="PS51751"/>
    </source>
</evidence>
<evidence type="ECO:0000256" key="4">
    <source>
        <dbReference type="ARBA" id="ARBA00023136"/>
    </source>
</evidence>
<dbReference type="PANTHER" id="PTHR14568">
    <property type="entry name" value="TRANSMEMBRANE SUPERFAMILY 6 MEMBER 1/2"/>
    <property type="match status" value="1"/>
</dbReference>
<dbReference type="Pfam" id="PF26083">
    <property type="entry name" value="TM_Tm6sf2"/>
    <property type="match status" value="1"/>
</dbReference>
<keyword evidence="2 5" id="KW-0812">Transmembrane</keyword>
<evidence type="ECO:0000256" key="3">
    <source>
        <dbReference type="ARBA" id="ARBA00022989"/>
    </source>
</evidence>
<feature type="transmembrane region" description="Helical" evidence="6">
    <location>
        <begin position="74"/>
        <end position="94"/>
    </location>
</feature>
<keyword evidence="4 5" id="KW-0472">Membrane</keyword>
<feature type="transmembrane region" description="Helical" evidence="6">
    <location>
        <begin position="152"/>
        <end position="175"/>
    </location>
</feature>
<comment type="subcellular location">
    <subcellularLocation>
        <location evidence="1">Membrane</location>
        <topology evidence="1">Multi-pass membrane protein</topology>
    </subcellularLocation>
</comment>
<gene>
    <name evidence="8" type="primary">Tm6sf1-003</name>
</gene>
<dbReference type="AlphaFoldDB" id="A0A6F9DU68"/>
<name>A0A6F9DU68_9ASCI</name>